<keyword evidence="4" id="KW-1185">Reference proteome</keyword>
<dbReference type="PANTHER" id="PTHR11365">
    <property type="entry name" value="5-OXOPROLINASE RELATED"/>
    <property type="match status" value="1"/>
</dbReference>
<dbReference type="Proteomes" id="UP000477680">
    <property type="component" value="Chromosome"/>
</dbReference>
<sequence length="610" mass="65266">MTVGINALVQEKGVPVGLLTTAGFRDVLELGRGARREVYNFTYKDAEPLVERYLRREATERLAADGSVVTPLDLKSVDREVDVLLEDGAQAIAVVFLHAYANPAHEAAAKARIEERHPGLSVTASHEITAEWREYERTSTTVLNAFIQPIVEDYLKGLTAELAHRDYDSPVAIMQSNGGVCSAEVAGKKPIRTLMSGPAGGVIGACRLARKLGHANVICADVGGTTYDVALIEEGQILERTDTEVCKRPIVSPLIDITSIGAGGGSVGWIDHRGGLCVGPHSAGADPGPACFGRGGREPTITDAHLLLGRLAADAFLGGRMQLDKEAARAAVEALGVRLNLDTQQSAAGICTIAENNMANAIRTKTIARGLDPRDFAMLSYGGGGGMFAAAVCEELEVGTLLIPPAPANFSAWGILSSDYVEDAMRTRVQPFDHEAVMDITSTLQTLHTQARAAVADYGFAAHDIEDIIKLDLRYTGQEYTITVACDSAWLQDPDQLLKGARGSFVETHRQLYNHGAADAPMEVVTMRCRATGRVTPPPLPKVARSTGEPQAVDSRPIYFTGSGFTETPCLPAMGWDRVTPSRVPPSWTSGPRRLLCPRAGRSPFTPVAH</sequence>
<evidence type="ECO:0000313" key="3">
    <source>
        <dbReference type="EMBL" id="QIB67018.1"/>
    </source>
</evidence>
<evidence type="ECO:0000313" key="4">
    <source>
        <dbReference type="Proteomes" id="UP000477680"/>
    </source>
</evidence>
<dbReference type="InterPro" id="IPR045079">
    <property type="entry name" value="Oxoprolinase-like"/>
</dbReference>
<dbReference type="EMBL" id="CP048711">
    <property type="protein sequence ID" value="QIB67018.1"/>
    <property type="molecule type" value="Genomic_DNA"/>
</dbReference>
<protein>
    <submittedName>
        <fullName evidence="3">Hydantoinase/oxoprolinase family protein</fullName>
    </submittedName>
</protein>
<dbReference type="GO" id="GO:0005829">
    <property type="term" value="C:cytosol"/>
    <property type="evidence" value="ECO:0007669"/>
    <property type="project" value="TreeGrafter"/>
</dbReference>
<accession>A0A6C0U516</accession>
<dbReference type="PANTHER" id="PTHR11365:SF23">
    <property type="entry name" value="HYPOTHETICAL 5-OXOPROLINASE (EUROFUNG)-RELATED"/>
    <property type="match status" value="1"/>
</dbReference>
<feature type="domain" description="Hydantoinase/oxoprolinase N-terminal" evidence="2">
    <location>
        <begin position="2"/>
        <end position="115"/>
    </location>
</feature>
<feature type="domain" description="Hydantoinase A/oxoprolinase" evidence="1">
    <location>
        <begin position="137"/>
        <end position="423"/>
    </location>
</feature>
<reference evidence="3 4" key="1">
    <citation type="submission" date="2020-02" db="EMBL/GenBank/DDBJ databases">
        <title>Genome sequencing for Kineobactrum sp. M2.</title>
        <authorList>
            <person name="Park S.-J."/>
        </authorList>
    </citation>
    <scope>NUCLEOTIDE SEQUENCE [LARGE SCALE GENOMIC DNA]</scope>
    <source>
        <strain evidence="3 4">M2</strain>
    </source>
</reference>
<gene>
    <name evidence="3" type="ORF">G3T16_18095</name>
</gene>
<dbReference type="Pfam" id="PF01968">
    <property type="entry name" value="Hydantoinase_A"/>
    <property type="match status" value="1"/>
</dbReference>
<name>A0A6C0U516_9GAMM</name>
<dbReference type="GO" id="GO:0006749">
    <property type="term" value="P:glutathione metabolic process"/>
    <property type="evidence" value="ECO:0007669"/>
    <property type="project" value="TreeGrafter"/>
</dbReference>
<dbReference type="Pfam" id="PF05378">
    <property type="entry name" value="Hydant_A_N"/>
    <property type="match status" value="1"/>
</dbReference>
<dbReference type="InterPro" id="IPR008040">
    <property type="entry name" value="Hydant_A_N"/>
</dbReference>
<dbReference type="InterPro" id="IPR002821">
    <property type="entry name" value="Hydantoinase_A"/>
</dbReference>
<proteinExistence type="predicted"/>
<dbReference type="KEGG" id="kim:G3T16_18095"/>
<evidence type="ECO:0000259" key="1">
    <source>
        <dbReference type="Pfam" id="PF01968"/>
    </source>
</evidence>
<dbReference type="GO" id="GO:0017168">
    <property type="term" value="F:5-oxoprolinase (ATP-hydrolyzing) activity"/>
    <property type="evidence" value="ECO:0007669"/>
    <property type="project" value="TreeGrafter"/>
</dbReference>
<dbReference type="AlphaFoldDB" id="A0A6C0U516"/>
<organism evidence="3 4">
    <name type="scientific">Kineobactrum salinum</name>
    <dbReference type="NCBI Taxonomy" id="2708301"/>
    <lineage>
        <taxon>Bacteria</taxon>
        <taxon>Pseudomonadati</taxon>
        <taxon>Pseudomonadota</taxon>
        <taxon>Gammaproteobacteria</taxon>
        <taxon>Cellvibrionales</taxon>
        <taxon>Halieaceae</taxon>
        <taxon>Kineobactrum</taxon>
    </lineage>
</organism>
<evidence type="ECO:0000259" key="2">
    <source>
        <dbReference type="Pfam" id="PF05378"/>
    </source>
</evidence>